<proteinExistence type="predicted"/>
<reference evidence="1 2" key="1">
    <citation type="submission" date="2017-08" db="EMBL/GenBank/DDBJ databases">
        <title>Draft Genome Sequence of Hafnia alvei CITHA-6 Isolated from Raw Bovine Milk.</title>
        <authorList>
            <person name="Culligan E.P."/>
            <person name="Mcsweeney A."/>
            <person name="O'Doherty C."/>
            <person name="Gleeson E."/>
            <person name="O'Riordan D."/>
            <person name="Sleator R.D."/>
        </authorList>
    </citation>
    <scope>NUCLEOTIDE SEQUENCE [LARGE SCALE GENOMIC DNA]</scope>
    <source>
        <strain evidence="1 2">CITHA-6</strain>
    </source>
</reference>
<sequence>MLAPSAGILLADEIFNVCHINFGITKSSFHNKVIYVALKPKQVCISRLFVPIFCNRFLLKNRVAIKSVLEVNLL</sequence>
<organism evidence="1 2">
    <name type="scientific">Hafnia paralvei</name>
    <dbReference type="NCBI Taxonomy" id="546367"/>
    <lineage>
        <taxon>Bacteria</taxon>
        <taxon>Pseudomonadati</taxon>
        <taxon>Pseudomonadota</taxon>
        <taxon>Gammaproteobacteria</taxon>
        <taxon>Enterobacterales</taxon>
        <taxon>Hafniaceae</taxon>
        <taxon>Hafnia</taxon>
    </lineage>
</organism>
<keyword evidence="2" id="KW-1185">Reference proteome</keyword>
<name>A0A2A2MAH1_9GAMM</name>
<dbReference type="Proteomes" id="UP000218796">
    <property type="component" value="Unassembled WGS sequence"/>
</dbReference>
<gene>
    <name evidence="1" type="ORF">CJD50_14595</name>
</gene>
<evidence type="ECO:0000313" key="2">
    <source>
        <dbReference type="Proteomes" id="UP000218796"/>
    </source>
</evidence>
<dbReference type="EMBL" id="NQMS01000006">
    <property type="protein sequence ID" value="PAV95664.1"/>
    <property type="molecule type" value="Genomic_DNA"/>
</dbReference>
<evidence type="ECO:0000313" key="1">
    <source>
        <dbReference type="EMBL" id="PAV95664.1"/>
    </source>
</evidence>
<dbReference type="AlphaFoldDB" id="A0A2A2MAH1"/>
<comment type="caution">
    <text evidence="1">The sequence shown here is derived from an EMBL/GenBank/DDBJ whole genome shotgun (WGS) entry which is preliminary data.</text>
</comment>
<protein>
    <submittedName>
        <fullName evidence="1">Uncharacterized protein</fullName>
    </submittedName>
</protein>
<accession>A0A2A2MAH1</accession>